<keyword evidence="3" id="KW-0227">DNA damage</keyword>
<dbReference type="InterPro" id="IPR036866">
    <property type="entry name" value="RibonucZ/Hydroxyglut_hydro"/>
</dbReference>
<evidence type="ECO:0000256" key="3">
    <source>
        <dbReference type="ARBA" id="ARBA00022763"/>
    </source>
</evidence>
<keyword evidence="5" id="KW-0539">Nucleus</keyword>
<evidence type="ECO:0000256" key="2">
    <source>
        <dbReference type="ARBA" id="ARBA00010304"/>
    </source>
</evidence>
<dbReference type="Pfam" id="PF07522">
    <property type="entry name" value="DRMBL"/>
    <property type="match status" value="1"/>
</dbReference>
<dbReference type="GO" id="GO:0003684">
    <property type="term" value="F:damaged DNA binding"/>
    <property type="evidence" value="ECO:0007669"/>
    <property type="project" value="TreeGrafter"/>
</dbReference>
<sequence length="135" mass="15535">MFLFKVRGGATHLHVGDFRAHPSMESYPALLCPIDTLFLDTTKREGVQSHSVKLNCSIWVKNNKKQALNCISDKEILARLTNSQTSIPYSEHSNFNELRRFVQFIKPKKIIPTVHNGNPASRKQMQQHFSKWLNT</sequence>
<keyword evidence="4" id="KW-0234">DNA repair</keyword>
<comment type="caution">
    <text evidence="8">The sequence shown here is derived from an EMBL/GenBank/DDBJ whole genome shotgun (WGS) entry which is preliminary data.</text>
</comment>
<keyword evidence="9" id="KW-1185">Reference proteome</keyword>
<dbReference type="EMBL" id="JACEEZ010007601">
    <property type="protein sequence ID" value="KAG0723919.1"/>
    <property type="molecule type" value="Genomic_DNA"/>
</dbReference>
<dbReference type="AlphaFoldDB" id="A0A8J5CWQ2"/>
<feature type="compositionally biased region" description="Polar residues" evidence="6">
    <location>
        <begin position="115"/>
        <end position="135"/>
    </location>
</feature>
<evidence type="ECO:0000256" key="5">
    <source>
        <dbReference type="ARBA" id="ARBA00023242"/>
    </source>
</evidence>
<protein>
    <submittedName>
        <fullName evidence="8">DNA cross-link repair protein SNM1</fullName>
    </submittedName>
</protein>
<comment type="similarity">
    <text evidence="2">Belongs to the DNA repair metallo-beta-lactamase (DRMBL) family.</text>
</comment>
<evidence type="ECO:0000256" key="1">
    <source>
        <dbReference type="ARBA" id="ARBA00004123"/>
    </source>
</evidence>
<dbReference type="GO" id="GO:0005634">
    <property type="term" value="C:nucleus"/>
    <property type="evidence" value="ECO:0007669"/>
    <property type="project" value="UniProtKB-SubCell"/>
</dbReference>
<reference evidence="8" key="1">
    <citation type="submission" date="2020-07" db="EMBL/GenBank/DDBJ databases">
        <title>The High-quality genome of the commercially important snow crab, Chionoecetes opilio.</title>
        <authorList>
            <person name="Jeong J.-H."/>
            <person name="Ryu S."/>
        </authorList>
    </citation>
    <scope>NUCLEOTIDE SEQUENCE</scope>
    <source>
        <strain evidence="8">MADBK_172401_WGS</strain>
        <tissue evidence="8">Digestive gland</tissue>
    </source>
</reference>
<dbReference type="PANTHER" id="PTHR23240:SF6">
    <property type="entry name" value="DNA CROSS-LINK REPAIR 1A PROTEIN"/>
    <property type="match status" value="1"/>
</dbReference>
<proteinExistence type="inferred from homology"/>
<evidence type="ECO:0000259" key="7">
    <source>
        <dbReference type="Pfam" id="PF07522"/>
    </source>
</evidence>
<accession>A0A8J5CWQ2</accession>
<dbReference type="GO" id="GO:0036297">
    <property type="term" value="P:interstrand cross-link repair"/>
    <property type="evidence" value="ECO:0007669"/>
    <property type="project" value="TreeGrafter"/>
</dbReference>
<dbReference type="SUPFAM" id="SSF56281">
    <property type="entry name" value="Metallo-hydrolase/oxidoreductase"/>
    <property type="match status" value="1"/>
</dbReference>
<evidence type="ECO:0000256" key="4">
    <source>
        <dbReference type="ARBA" id="ARBA00023204"/>
    </source>
</evidence>
<feature type="region of interest" description="Disordered" evidence="6">
    <location>
        <begin position="113"/>
        <end position="135"/>
    </location>
</feature>
<name>A0A8J5CWQ2_CHIOP</name>
<dbReference type="GO" id="GO:0006303">
    <property type="term" value="P:double-strand break repair via nonhomologous end joining"/>
    <property type="evidence" value="ECO:0007669"/>
    <property type="project" value="TreeGrafter"/>
</dbReference>
<comment type="subcellular location">
    <subcellularLocation>
        <location evidence="1">Nucleus</location>
    </subcellularLocation>
</comment>
<dbReference type="PANTHER" id="PTHR23240">
    <property type="entry name" value="DNA CROSS-LINK REPAIR PROTEIN PSO2/SNM1-RELATED"/>
    <property type="match status" value="1"/>
</dbReference>
<dbReference type="Proteomes" id="UP000770661">
    <property type="component" value="Unassembled WGS sequence"/>
</dbReference>
<evidence type="ECO:0000256" key="6">
    <source>
        <dbReference type="SAM" id="MobiDB-lite"/>
    </source>
</evidence>
<dbReference type="OrthoDB" id="262529at2759"/>
<dbReference type="Gene3D" id="3.60.15.10">
    <property type="entry name" value="Ribonuclease Z/Hydroxyacylglutathione hydrolase-like"/>
    <property type="match status" value="2"/>
</dbReference>
<gene>
    <name evidence="8" type="primary">SNM1</name>
    <name evidence="8" type="ORF">GWK47_041723</name>
</gene>
<evidence type="ECO:0000313" key="9">
    <source>
        <dbReference type="Proteomes" id="UP000770661"/>
    </source>
</evidence>
<feature type="domain" description="DNA repair metallo-beta-lactamase" evidence="7">
    <location>
        <begin position="43"/>
        <end position="117"/>
    </location>
</feature>
<organism evidence="8 9">
    <name type="scientific">Chionoecetes opilio</name>
    <name type="common">Atlantic snow crab</name>
    <name type="synonym">Cancer opilio</name>
    <dbReference type="NCBI Taxonomy" id="41210"/>
    <lineage>
        <taxon>Eukaryota</taxon>
        <taxon>Metazoa</taxon>
        <taxon>Ecdysozoa</taxon>
        <taxon>Arthropoda</taxon>
        <taxon>Crustacea</taxon>
        <taxon>Multicrustacea</taxon>
        <taxon>Malacostraca</taxon>
        <taxon>Eumalacostraca</taxon>
        <taxon>Eucarida</taxon>
        <taxon>Decapoda</taxon>
        <taxon>Pleocyemata</taxon>
        <taxon>Brachyura</taxon>
        <taxon>Eubrachyura</taxon>
        <taxon>Majoidea</taxon>
        <taxon>Majidae</taxon>
        <taxon>Chionoecetes</taxon>
    </lineage>
</organism>
<dbReference type="GO" id="GO:0035312">
    <property type="term" value="F:5'-3' DNA exonuclease activity"/>
    <property type="evidence" value="ECO:0007669"/>
    <property type="project" value="TreeGrafter"/>
</dbReference>
<dbReference type="InterPro" id="IPR011084">
    <property type="entry name" value="DRMBL"/>
</dbReference>
<evidence type="ECO:0000313" key="8">
    <source>
        <dbReference type="EMBL" id="KAG0723919.1"/>
    </source>
</evidence>